<comment type="similarity">
    <text evidence="4">Belongs to the cyclin family.</text>
</comment>
<dbReference type="Pfam" id="PF02984">
    <property type="entry name" value="Cyclin_C"/>
    <property type="match status" value="1"/>
</dbReference>
<dbReference type="SMART" id="SM00385">
    <property type="entry name" value="CYCLIN"/>
    <property type="match status" value="2"/>
</dbReference>
<accession>A0A058Z2N8</accession>
<evidence type="ECO:0000256" key="1">
    <source>
        <dbReference type="ARBA" id="ARBA00022618"/>
    </source>
</evidence>
<feature type="compositionally biased region" description="Basic and acidic residues" evidence="5">
    <location>
        <begin position="131"/>
        <end position="147"/>
    </location>
</feature>
<feature type="region of interest" description="Disordered" evidence="5">
    <location>
        <begin position="1"/>
        <end position="204"/>
    </location>
</feature>
<dbReference type="AlphaFoldDB" id="A0A058Z2N8"/>
<gene>
    <name evidence="8" type="ORF">H696_04826</name>
</gene>
<feature type="compositionally biased region" description="Low complexity" evidence="5">
    <location>
        <begin position="172"/>
        <end position="185"/>
    </location>
</feature>
<dbReference type="InterPro" id="IPR039361">
    <property type="entry name" value="Cyclin"/>
</dbReference>
<dbReference type="InterPro" id="IPR004367">
    <property type="entry name" value="Cyclin_C-dom"/>
</dbReference>
<feature type="compositionally biased region" description="Basic and acidic residues" evidence="5">
    <location>
        <begin position="104"/>
        <end position="113"/>
    </location>
</feature>
<protein>
    <submittedName>
        <fullName evidence="8">Uncharacterized protein</fullName>
    </submittedName>
</protein>
<evidence type="ECO:0000256" key="2">
    <source>
        <dbReference type="ARBA" id="ARBA00023127"/>
    </source>
</evidence>
<dbReference type="SMART" id="SM01332">
    <property type="entry name" value="Cyclin_C"/>
    <property type="match status" value="1"/>
</dbReference>
<dbReference type="InterPro" id="IPR036915">
    <property type="entry name" value="Cyclin-like_sf"/>
</dbReference>
<feature type="domain" description="Cyclin-like" evidence="6">
    <location>
        <begin position="286"/>
        <end position="371"/>
    </location>
</feature>
<dbReference type="Pfam" id="PF00134">
    <property type="entry name" value="Cyclin_N"/>
    <property type="match status" value="1"/>
</dbReference>
<dbReference type="PROSITE" id="PS00292">
    <property type="entry name" value="CYCLINS"/>
    <property type="match status" value="1"/>
</dbReference>
<evidence type="ECO:0000313" key="9">
    <source>
        <dbReference type="Proteomes" id="UP000030693"/>
    </source>
</evidence>
<feature type="compositionally biased region" description="Low complexity" evidence="5">
    <location>
        <begin position="1"/>
        <end position="33"/>
    </location>
</feature>
<feature type="domain" description="Cyclin-like" evidence="6">
    <location>
        <begin position="384"/>
        <end position="467"/>
    </location>
</feature>
<dbReference type="GO" id="GO:0051301">
    <property type="term" value="P:cell division"/>
    <property type="evidence" value="ECO:0007669"/>
    <property type="project" value="UniProtKB-KW"/>
</dbReference>
<dbReference type="eggNOG" id="KOG0653">
    <property type="taxonomic scope" value="Eukaryota"/>
</dbReference>
<feature type="compositionally biased region" description="Low complexity" evidence="5">
    <location>
        <begin position="148"/>
        <end position="165"/>
    </location>
</feature>
<reference evidence="8" key="1">
    <citation type="submission" date="2013-04" db="EMBL/GenBank/DDBJ databases">
        <title>The Genome Sequence of Fonticula alba ATCC 38817.</title>
        <authorList>
            <consortium name="The Broad Institute Genomics Platform"/>
            <person name="Russ C."/>
            <person name="Cuomo C."/>
            <person name="Burger G."/>
            <person name="Gray M.W."/>
            <person name="Holland P.W.H."/>
            <person name="King N."/>
            <person name="Lang F.B.F."/>
            <person name="Roger A.J."/>
            <person name="Ruiz-Trillo I."/>
            <person name="Brown M."/>
            <person name="Walker B."/>
            <person name="Young S."/>
            <person name="Zeng Q."/>
            <person name="Gargeya S."/>
            <person name="Fitzgerald M."/>
            <person name="Haas B."/>
            <person name="Abouelleil A."/>
            <person name="Allen A.W."/>
            <person name="Alvarado L."/>
            <person name="Arachchi H.M."/>
            <person name="Berlin A.M."/>
            <person name="Chapman S.B."/>
            <person name="Gainer-Dewar J."/>
            <person name="Goldberg J."/>
            <person name="Griggs A."/>
            <person name="Gujja S."/>
            <person name="Hansen M."/>
            <person name="Howarth C."/>
            <person name="Imamovic A."/>
            <person name="Ireland A."/>
            <person name="Larimer J."/>
            <person name="McCowan C."/>
            <person name="Murphy C."/>
            <person name="Pearson M."/>
            <person name="Poon T.W."/>
            <person name="Priest M."/>
            <person name="Roberts A."/>
            <person name="Saif S."/>
            <person name="Shea T."/>
            <person name="Sisk P."/>
            <person name="Sykes S."/>
            <person name="Wortman J."/>
            <person name="Nusbaum C."/>
            <person name="Birren B."/>
        </authorList>
    </citation>
    <scope>NUCLEOTIDE SEQUENCE [LARGE SCALE GENOMIC DNA]</scope>
    <source>
        <strain evidence="8">ATCC 38817</strain>
    </source>
</reference>
<dbReference type="EMBL" id="KB932208">
    <property type="protein sequence ID" value="KCV68534.1"/>
    <property type="molecule type" value="Genomic_DNA"/>
</dbReference>
<feature type="compositionally biased region" description="Polar residues" evidence="5">
    <location>
        <begin position="76"/>
        <end position="89"/>
    </location>
</feature>
<keyword evidence="1" id="KW-0132">Cell division</keyword>
<dbReference type="Gene3D" id="1.10.472.10">
    <property type="entry name" value="Cyclin-like"/>
    <property type="match status" value="2"/>
</dbReference>
<dbReference type="STRING" id="691883.A0A058Z2N8"/>
<proteinExistence type="inferred from homology"/>
<dbReference type="CDD" id="cd20512">
    <property type="entry name" value="CYCLIN_CLBs_yeast_rpt2"/>
    <property type="match status" value="1"/>
</dbReference>
<keyword evidence="9" id="KW-1185">Reference proteome</keyword>
<dbReference type="Proteomes" id="UP000030693">
    <property type="component" value="Unassembled WGS sequence"/>
</dbReference>
<dbReference type="SUPFAM" id="SSF47954">
    <property type="entry name" value="Cyclin-like"/>
    <property type="match status" value="2"/>
</dbReference>
<dbReference type="RefSeq" id="XP_009496966.1">
    <property type="nucleotide sequence ID" value="XM_009498691.1"/>
</dbReference>
<evidence type="ECO:0000259" key="6">
    <source>
        <dbReference type="SMART" id="SM00385"/>
    </source>
</evidence>
<name>A0A058Z2N8_FONAL</name>
<evidence type="ECO:0000313" key="8">
    <source>
        <dbReference type="EMBL" id="KCV68534.1"/>
    </source>
</evidence>
<dbReference type="InterPro" id="IPR048258">
    <property type="entry name" value="Cyclins_cyclin-box"/>
</dbReference>
<evidence type="ECO:0000256" key="5">
    <source>
        <dbReference type="SAM" id="MobiDB-lite"/>
    </source>
</evidence>
<sequence length="558" mass="60639">MAVAAAAAAATTTTTAAMAAAAAASTATAGTATMSKSASLPLPPFSIQRPSSASTSPEKRRRSEAFDEEAEPVSSPPQQKRQQSGSPTVAHSLASDAEAPPGHAADHVVEHAPNHPPQEAGRAACTSYPPEHVDHPAKEQFADHQQQKQEQQQQQQEQQQQEQQQHAATRQPASPATPDAPSTPDGASDDPSCRRSRSSSTSVSPLALSLQDVIRLPAQPINHLHGHRLPEGVPDIDALYPSALDADYQADIVNYMHRIQHQYYADPGYMVRHPDLRWHFRFIVIDWMMDVFNKKQLPAGTLYQAVNIFDRYLSICPPLPRTKLQLIGAVSLILASKHESALHIPLAEWVELVTRNYSVNEIIEAERVVLSTLSFKLNFPSPLFFLDRLVKAQANDGESRSIAKYLIEVTPLISGALCFPPAMVAAAATLIARRLLSKSPAWSDALTFHSGGYTPAHLVELHDIMMSFLRMPPPPGAAGANPASAEPESPAHRLTPTAYVYRKYCTPENGFISRSVGLIVTHFFAEDRATLCHDFPYLSELYASRPGTAAAAAVPQQT</sequence>
<feature type="domain" description="Cyclin C-terminal" evidence="7">
    <location>
        <begin position="380"/>
        <end position="518"/>
    </location>
</feature>
<dbReference type="InterPro" id="IPR013763">
    <property type="entry name" value="Cyclin-like_dom"/>
</dbReference>
<organism evidence="8">
    <name type="scientific">Fonticula alba</name>
    <name type="common">Slime mold</name>
    <dbReference type="NCBI Taxonomy" id="691883"/>
    <lineage>
        <taxon>Eukaryota</taxon>
        <taxon>Rotosphaerida</taxon>
        <taxon>Fonticulaceae</taxon>
        <taxon>Fonticula</taxon>
    </lineage>
</organism>
<keyword evidence="2 4" id="KW-0195">Cyclin</keyword>
<dbReference type="PANTHER" id="PTHR10177">
    <property type="entry name" value="CYCLINS"/>
    <property type="match status" value="1"/>
</dbReference>
<evidence type="ECO:0000256" key="4">
    <source>
        <dbReference type="RuleBase" id="RU000383"/>
    </source>
</evidence>
<dbReference type="OMA" id="DKMEAPQ"/>
<dbReference type="OrthoDB" id="5590282at2759"/>
<dbReference type="InterPro" id="IPR006671">
    <property type="entry name" value="Cyclin_N"/>
</dbReference>
<keyword evidence="3" id="KW-0131">Cell cycle</keyword>
<dbReference type="FunFam" id="1.10.472.10:FF:000001">
    <property type="entry name" value="G2/mitotic-specific cyclin"/>
    <property type="match status" value="1"/>
</dbReference>
<evidence type="ECO:0000256" key="3">
    <source>
        <dbReference type="ARBA" id="ARBA00023306"/>
    </source>
</evidence>
<evidence type="ECO:0000259" key="7">
    <source>
        <dbReference type="SMART" id="SM01332"/>
    </source>
</evidence>
<dbReference type="GeneID" id="20529551"/>